<evidence type="ECO:0000313" key="1">
    <source>
        <dbReference type="EMBL" id="GFH29121.1"/>
    </source>
</evidence>
<organism evidence="1 2">
    <name type="scientific">Haematococcus lacustris</name>
    <name type="common">Green alga</name>
    <name type="synonym">Haematococcus pluvialis</name>
    <dbReference type="NCBI Taxonomy" id="44745"/>
    <lineage>
        <taxon>Eukaryota</taxon>
        <taxon>Viridiplantae</taxon>
        <taxon>Chlorophyta</taxon>
        <taxon>core chlorophytes</taxon>
        <taxon>Chlorophyceae</taxon>
        <taxon>CS clade</taxon>
        <taxon>Chlamydomonadales</taxon>
        <taxon>Haematococcaceae</taxon>
        <taxon>Haematococcus</taxon>
    </lineage>
</organism>
<accession>A0A6A0A9M9</accession>
<dbReference type="AlphaFoldDB" id="A0A6A0A9M9"/>
<dbReference type="EMBL" id="BLLF01004193">
    <property type="protein sequence ID" value="GFH29121.1"/>
    <property type="molecule type" value="Genomic_DNA"/>
</dbReference>
<evidence type="ECO:0000313" key="2">
    <source>
        <dbReference type="Proteomes" id="UP000485058"/>
    </source>
</evidence>
<sequence>MVRCYDQPSARWCSLLPGAAGSLHGTWDSLHDAWERDETANCRTYSLTRASSVLVPELYFRLRFRLSDASSDAVYNAARCLLPHRSRLRISSGWPAAHLCCSRAAQSGKRHALLALQEAAKNGPRETLVYLPAVVADHSRPDYLATVDVDPESSSYGQARGT</sequence>
<protein>
    <submittedName>
        <fullName evidence="1">Uncharacterized protein</fullName>
    </submittedName>
</protein>
<proteinExistence type="predicted"/>
<comment type="caution">
    <text evidence="1">The sequence shown here is derived from an EMBL/GenBank/DDBJ whole genome shotgun (WGS) entry which is preliminary data.</text>
</comment>
<gene>
    <name evidence="1" type="ORF">HaLaN_27729</name>
</gene>
<keyword evidence="2" id="KW-1185">Reference proteome</keyword>
<reference evidence="1 2" key="1">
    <citation type="submission" date="2020-02" db="EMBL/GenBank/DDBJ databases">
        <title>Draft genome sequence of Haematococcus lacustris strain NIES-144.</title>
        <authorList>
            <person name="Morimoto D."/>
            <person name="Nakagawa S."/>
            <person name="Yoshida T."/>
            <person name="Sawayama S."/>
        </authorList>
    </citation>
    <scope>NUCLEOTIDE SEQUENCE [LARGE SCALE GENOMIC DNA]</scope>
    <source>
        <strain evidence="1 2">NIES-144</strain>
    </source>
</reference>
<name>A0A6A0A9M9_HAELA</name>
<dbReference type="Proteomes" id="UP000485058">
    <property type="component" value="Unassembled WGS sequence"/>
</dbReference>